<dbReference type="RefSeq" id="XP_062692485.1">
    <property type="nucleotide sequence ID" value="XM_062834964.1"/>
</dbReference>
<dbReference type="Pfam" id="PF20150">
    <property type="entry name" value="2EXR"/>
    <property type="match status" value="1"/>
</dbReference>
<feature type="domain" description="2EXR" evidence="1">
    <location>
        <begin position="5"/>
        <end position="120"/>
    </location>
</feature>
<name>A0AAJ0I6V8_9PEZI</name>
<dbReference type="InterPro" id="IPR045518">
    <property type="entry name" value="2EXR"/>
</dbReference>
<dbReference type="PANTHER" id="PTHR35910">
    <property type="entry name" value="2EXR DOMAIN-CONTAINING PROTEIN"/>
    <property type="match status" value="1"/>
</dbReference>
<evidence type="ECO:0000259" key="1">
    <source>
        <dbReference type="Pfam" id="PF20150"/>
    </source>
</evidence>
<evidence type="ECO:0000313" key="3">
    <source>
        <dbReference type="Proteomes" id="UP001285908"/>
    </source>
</evidence>
<protein>
    <recommendedName>
        <fullName evidence="1">2EXR domain-containing protein</fullName>
    </recommendedName>
</protein>
<accession>A0AAJ0I6V8</accession>
<proteinExistence type="predicted"/>
<dbReference type="GeneID" id="87872586"/>
<dbReference type="PANTHER" id="PTHR35910:SF1">
    <property type="entry name" value="2EXR DOMAIN-CONTAINING PROTEIN"/>
    <property type="match status" value="1"/>
</dbReference>
<reference evidence="2 3" key="1">
    <citation type="journal article" date="2023" name="Mol. Phylogenet. Evol.">
        <title>Genome-scale phylogeny and comparative genomics of the fungal order Sordariales.</title>
        <authorList>
            <person name="Hensen N."/>
            <person name="Bonometti L."/>
            <person name="Westerberg I."/>
            <person name="Brannstrom I.O."/>
            <person name="Guillou S."/>
            <person name="Cros-Aarteil S."/>
            <person name="Calhoun S."/>
            <person name="Haridas S."/>
            <person name="Kuo A."/>
            <person name="Mondo S."/>
            <person name="Pangilinan J."/>
            <person name="Riley R."/>
            <person name="LaButti K."/>
            <person name="Andreopoulos B."/>
            <person name="Lipzen A."/>
            <person name="Chen C."/>
            <person name="Yan M."/>
            <person name="Daum C."/>
            <person name="Ng V."/>
            <person name="Clum A."/>
            <person name="Steindorff A."/>
            <person name="Ohm R.A."/>
            <person name="Martin F."/>
            <person name="Silar P."/>
            <person name="Natvig D.O."/>
            <person name="Lalanne C."/>
            <person name="Gautier V."/>
            <person name="Ament-Velasquez S.L."/>
            <person name="Kruys A."/>
            <person name="Hutchinson M.I."/>
            <person name="Powell A.J."/>
            <person name="Barry K."/>
            <person name="Miller A.N."/>
            <person name="Grigoriev I.V."/>
            <person name="Debuchy R."/>
            <person name="Gladieux P."/>
            <person name="Hiltunen Thoren M."/>
            <person name="Johannesson H."/>
        </authorList>
    </citation>
    <scope>NUCLEOTIDE SEQUENCE [LARGE SCALE GENOMIC DNA]</scope>
    <source>
        <strain evidence="2 3">FGSC 10403</strain>
    </source>
</reference>
<dbReference type="AlphaFoldDB" id="A0AAJ0I6V8"/>
<dbReference type="Proteomes" id="UP001285908">
    <property type="component" value="Unassembled WGS sequence"/>
</dbReference>
<organism evidence="2 3">
    <name type="scientific">Neurospora hispaniola</name>
    <dbReference type="NCBI Taxonomy" id="588809"/>
    <lineage>
        <taxon>Eukaryota</taxon>
        <taxon>Fungi</taxon>
        <taxon>Dikarya</taxon>
        <taxon>Ascomycota</taxon>
        <taxon>Pezizomycotina</taxon>
        <taxon>Sordariomycetes</taxon>
        <taxon>Sordariomycetidae</taxon>
        <taxon>Sordariales</taxon>
        <taxon>Sordariaceae</taxon>
        <taxon>Neurospora</taxon>
    </lineage>
</organism>
<keyword evidence="3" id="KW-1185">Reference proteome</keyword>
<dbReference type="EMBL" id="JAULSX010000004">
    <property type="protein sequence ID" value="KAK3492027.1"/>
    <property type="molecule type" value="Genomic_DNA"/>
</dbReference>
<gene>
    <name evidence="2" type="ORF">B0T23DRAFT_316933</name>
</gene>
<comment type="caution">
    <text evidence="2">The sequence shown here is derived from an EMBL/GenBank/DDBJ whole genome shotgun (WGS) entry which is preliminary data.</text>
</comment>
<sequence length="181" mass="21136">MATTFHPFPRLPLELRLVIWEASISPRTINFRTCAFRCGGDDQEQRVEVSIPTPKPNISFWTFTSTPPPPPILHTCRESRNIGLHFQGGYQKAFSTWCLPYFDGSWNNRYLWVHFELDIFDFGADLDSPIIRIANKDRSKIKQLRFELHGTDCIFWNKREAQLESWRVYGGVEDYGLYGQS</sequence>
<evidence type="ECO:0000313" key="2">
    <source>
        <dbReference type="EMBL" id="KAK3492027.1"/>
    </source>
</evidence>